<dbReference type="GeneID" id="89971556"/>
<dbReference type="AlphaFoldDB" id="A0AAV9N6P5"/>
<accession>A0AAV9N6P5</accession>
<keyword evidence="3" id="KW-1185">Reference proteome</keyword>
<evidence type="ECO:0000313" key="3">
    <source>
        <dbReference type="Proteomes" id="UP001358417"/>
    </source>
</evidence>
<comment type="caution">
    <text evidence="2">The sequence shown here is derived from an EMBL/GenBank/DDBJ whole genome shotgun (WGS) entry which is preliminary data.</text>
</comment>
<name>A0AAV9N6P5_9EURO</name>
<dbReference type="EMBL" id="JAVRRD010000016">
    <property type="protein sequence ID" value="KAK5050810.1"/>
    <property type="molecule type" value="Genomic_DNA"/>
</dbReference>
<evidence type="ECO:0000256" key="1">
    <source>
        <dbReference type="SAM" id="MobiDB-lite"/>
    </source>
</evidence>
<feature type="region of interest" description="Disordered" evidence="1">
    <location>
        <begin position="212"/>
        <end position="233"/>
    </location>
</feature>
<sequence length="258" mass="29067">MSYDKRADIIFEQRFKNNNEGHALYLPVSSKNLKPGACGYFDHDGNWKTIVHLSEPAGLNNGGWSPLSNVETVKNSIQEVWGVMLSTEVSKFEPSVEVSPGIPGIPLGAGIKVGYMINKKPITREGKFYVITKTYTTKCRRVAILQANQHAVVFGVNLNVFSELGKITPELSWWNSSQEQVWRTAQATEETEEIPVFMCGWYWRPTFLARKPDPTAKKSNQKKTLGSDDSDQPLKFVFPVSDNEEHVVLLDLEKKGKF</sequence>
<proteinExistence type="predicted"/>
<protein>
    <submittedName>
        <fullName evidence="2">Uncharacterized protein</fullName>
    </submittedName>
</protein>
<dbReference type="Proteomes" id="UP001358417">
    <property type="component" value="Unassembled WGS sequence"/>
</dbReference>
<dbReference type="RefSeq" id="XP_064705310.1">
    <property type="nucleotide sequence ID" value="XM_064846957.1"/>
</dbReference>
<gene>
    <name evidence="2" type="ORF">LTR84_003369</name>
</gene>
<reference evidence="2 3" key="1">
    <citation type="submission" date="2023-08" db="EMBL/GenBank/DDBJ databases">
        <title>Black Yeasts Isolated from many extreme environments.</title>
        <authorList>
            <person name="Coleine C."/>
            <person name="Stajich J.E."/>
            <person name="Selbmann L."/>
        </authorList>
    </citation>
    <scope>NUCLEOTIDE SEQUENCE [LARGE SCALE GENOMIC DNA]</scope>
    <source>
        <strain evidence="2 3">CCFEE 5792</strain>
    </source>
</reference>
<organism evidence="2 3">
    <name type="scientific">Exophiala bonariae</name>
    <dbReference type="NCBI Taxonomy" id="1690606"/>
    <lineage>
        <taxon>Eukaryota</taxon>
        <taxon>Fungi</taxon>
        <taxon>Dikarya</taxon>
        <taxon>Ascomycota</taxon>
        <taxon>Pezizomycotina</taxon>
        <taxon>Eurotiomycetes</taxon>
        <taxon>Chaetothyriomycetidae</taxon>
        <taxon>Chaetothyriales</taxon>
        <taxon>Herpotrichiellaceae</taxon>
        <taxon>Exophiala</taxon>
    </lineage>
</organism>
<evidence type="ECO:0000313" key="2">
    <source>
        <dbReference type="EMBL" id="KAK5050810.1"/>
    </source>
</evidence>